<dbReference type="InterPro" id="IPR020472">
    <property type="entry name" value="WD40_PAC1"/>
</dbReference>
<dbReference type="InterPro" id="IPR011047">
    <property type="entry name" value="Quinoprotein_ADH-like_sf"/>
</dbReference>
<dbReference type="PRINTS" id="PR00320">
    <property type="entry name" value="GPROTEINBRPT"/>
</dbReference>
<dbReference type="InterPro" id="IPR001680">
    <property type="entry name" value="WD40_rpt"/>
</dbReference>
<evidence type="ECO:0000313" key="6">
    <source>
        <dbReference type="EMBL" id="GEA25616.1"/>
    </source>
</evidence>
<dbReference type="InterPro" id="IPR015943">
    <property type="entry name" value="WD40/YVTN_repeat-like_dom_sf"/>
</dbReference>
<feature type="repeat" description="WD" evidence="3">
    <location>
        <begin position="697"/>
        <end position="728"/>
    </location>
</feature>
<dbReference type="SUPFAM" id="SSF52540">
    <property type="entry name" value="P-loop containing nucleoside triphosphate hydrolases"/>
    <property type="match status" value="1"/>
</dbReference>
<feature type="repeat" description="WD" evidence="3">
    <location>
        <begin position="1078"/>
        <end position="1119"/>
    </location>
</feature>
<dbReference type="AlphaFoldDB" id="A0A5J4F2C8"/>
<feature type="repeat" description="WD" evidence="3">
    <location>
        <begin position="729"/>
        <end position="770"/>
    </location>
</feature>
<name>A0A5J4F2C8_MICAE</name>
<dbReference type="PROSITE" id="PS50082">
    <property type="entry name" value="WD_REPEATS_2"/>
    <property type="match status" value="10"/>
</dbReference>
<feature type="repeat" description="WD" evidence="3">
    <location>
        <begin position="1045"/>
        <end position="1077"/>
    </location>
</feature>
<dbReference type="SMART" id="SM00564">
    <property type="entry name" value="PQQ"/>
    <property type="match status" value="4"/>
</dbReference>
<evidence type="ECO:0000313" key="7">
    <source>
        <dbReference type="Proteomes" id="UP000376575"/>
    </source>
</evidence>
<feature type="repeat" description="WD" evidence="3">
    <location>
        <begin position="771"/>
        <end position="812"/>
    </location>
</feature>
<feature type="transmembrane region" description="Helical" evidence="4">
    <location>
        <begin position="505"/>
        <end position="527"/>
    </location>
</feature>
<feature type="repeat" description="WD" evidence="3">
    <location>
        <begin position="595"/>
        <end position="636"/>
    </location>
</feature>
<dbReference type="InterPro" id="IPR019775">
    <property type="entry name" value="WD40_repeat_CS"/>
</dbReference>
<evidence type="ECO:0000256" key="2">
    <source>
        <dbReference type="ARBA" id="ARBA00022737"/>
    </source>
</evidence>
<feature type="repeat" description="WD" evidence="3">
    <location>
        <begin position="813"/>
        <end position="854"/>
    </location>
</feature>
<dbReference type="SUPFAM" id="SSF50998">
    <property type="entry name" value="Quinoprotein alcohol dehydrogenase-like"/>
    <property type="match status" value="1"/>
</dbReference>
<dbReference type="PANTHER" id="PTHR19879:SF9">
    <property type="entry name" value="TRANSCRIPTION INITIATION FACTOR TFIID SUBUNIT 5"/>
    <property type="match status" value="1"/>
</dbReference>
<keyword evidence="4" id="KW-0472">Membrane</keyword>
<dbReference type="CDD" id="cd00200">
    <property type="entry name" value="WD40"/>
    <property type="match status" value="2"/>
</dbReference>
<comment type="caution">
    <text evidence="6">The sequence shown here is derived from an EMBL/GenBank/DDBJ whole genome shotgun (WGS) entry which is preliminary data.</text>
</comment>
<gene>
    <name evidence="6" type="primary">tolB_1</name>
    <name evidence="6" type="ORF">MiAbW_00152</name>
</gene>
<evidence type="ECO:0000259" key="5">
    <source>
        <dbReference type="Pfam" id="PF20703"/>
    </source>
</evidence>
<keyword evidence="4" id="KW-1133">Transmembrane helix</keyword>
<dbReference type="Pfam" id="PF20703">
    <property type="entry name" value="nSTAND1"/>
    <property type="match status" value="1"/>
</dbReference>
<reference evidence="6 7" key="1">
    <citation type="journal article" date="2019" name="FEMS Microbiol. Lett.">
        <title>A novel salt-tolerant genotype illuminates the sucrose gene evolution in freshwater bloom-forming cyanobacterium Microcystis aeruginosa.</title>
        <authorList>
            <person name="Tanabe Y."/>
            <person name="Yamaguchi H."/>
            <person name="Sano T."/>
            <person name="Kawachi M."/>
        </authorList>
    </citation>
    <scope>NUCLEOTIDE SEQUENCE [LARGE SCALE GENOMIC DNA]</scope>
    <source>
        <strain evidence="6 7">NIES-4325</strain>
    </source>
</reference>
<dbReference type="SMART" id="SM00320">
    <property type="entry name" value="WD40"/>
    <property type="match status" value="13"/>
</dbReference>
<evidence type="ECO:0000256" key="3">
    <source>
        <dbReference type="PROSITE-ProRule" id="PRU00221"/>
    </source>
</evidence>
<dbReference type="SUPFAM" id="SSF50978">
    <property type="entry name" value="WD40 repeat-like"/>
    <property type="match status" value="1"/>
</dbReference>
<dbReference type="PANTHER" id="PTHR19879">
    <property type="entry name" value="TRANSCRIPTION INITIATION FACTOR TFIID"/>
    <property type="match status" value="1"/>
</dbReference>
<dbReference type="EMBL" id="BJKP01000001">
    <property type="protein sequence ID" value="GEA25616.1"/>
    <property type="molecule type" value="Genomic_DNA"/>
</dbReference>
<proteinExistence type="predicted"/>
<accession>A0A5J4F2C8</accession>
<feature type="domain" description="Novel STAND NTPase 1" evidence="5">
    <location>
        <begin position="56"/>
        <end position="449"/>
    </location>
</feature>
<dbReference type="PROSITE" id="PS00678">
    <property type="entry name" value="WD_REPEATS_1"/>
    <property type="match status" value="6"/>
</dbReference>
<dbReference type="InterPro" id="IPR036322">
    <property type="entry name" value="WD40_repeat_dom_sf"/>
</dbReference>
<organism evidence="6 7">
    <name type="scientific">Microcystis aeruginosa NIES-4325</name>
    <dbReference type="NCBI Taxonomy" id="2569534"/>
    <lineage>
        <taxon>Bacteria</taxon>
        <taxon>Bacillati</taxon>
        <taxon>Cyanobacteriota</taxon>
        <taxon>Cyanophyceae</taxon>
        <taxon>Oscillatoriophycideae</taxon>
        <taxon>Chroococcales</taxon>
        <taxon>Microcystaceae</taxon>
        <taxon>Microcystis</taxon>
    </lineage>
</organism>
<keyword evidence="4" id="KW-0812">Transmembrane</keyword>
<dbReference type="InterPro" id="IPR018391">
    <property type="entry name" value="PQQ_b-propeller_rpt"/>
</dbReference>
<keyword evidence="2" id="KW-0677">Repeat</keyword>
<evidence type="ECO:0000256" key="1">
    <source>
        <dbReference type="ARBA" id="ARBA00022574"/>
    </source>
</evidence>
<feature type="repeat" description="WD" evidence="3">
    <location>
        <begin position="946"/>
        <end position="975"/>
    </location>
</feature>
<evidence type="ECO:0000256" key="4">
    <source>
        <dbReference type="SAM" id="Phobius"/>
    </source>
</evidence>
<dbReference type="Gene3D" id="2.130.10.10">
    <property type="entry name" value="YVTN repeat-like/Quinoprotein amine dehydrogenase"/>
    <property type="match status" value="5"/>
</dbReference>
<feature type="repeat" description="WD" evidence="3">
    <location>
        <begin position="855"/>
        <end position="896"/>
    </location>
</feature>
<dbReference type="Pfam" id="PF00400">
    <property type="entry name" value="WD40"/>
    <property type="match status" value="10"/>
</dbReference>
<keyword evidence="1 3" id="KW-0853">WD repeat</keyword>
<protein>
    <submittedName>
        <fullName evidence="6">Protein TolB</fullName>
    </submittedName>
</protein>
<dbReference type="PROSITE" id="PS50294">
    <property type="entry name" value="WD_REPEATS_REGION"/>
    <property type="match status" value="6"/>
</dbReference>
<sequence>MSEPSEIQQNITEAQYAATSGTGNATITITNYYYREEARIAPADSADVADDKLPCPYRGLFHFGPGDAEYFFGRKSFIKTLFQATQTRNFIPLLGASGSGKSSVVFAGLVPKLQQEGHWQFTHFRPGSDPFHALALALVPLYTTNLNETDRLAQARQLANYLRDGDIPLADVFAQIKHNYPSERVLLIADQFEELYTLCPDETIRRNFLDKLTTFPFERVGVVLVLTMRADFLGNALSYRPFADVLQNTDLKLGPMNREELTEVIEKPAQKLGVTFEAGLVERILDDVESEPGNLPLLEFALTELWQRRQGKELTHLAYTEIGQVQGALARHANEEYDKLSEAQREQMRRIFIQLVRPGEGTEDTRRLATKAELGAVNWALVKQLADARLVVTSRSEEAQVETVEVVHEALIRNWGELRGWMDTDRVFRAWQERLRGAMGQWQKTQGDEGSWLRGAALAEAEEQLKKRPEDISQSEQDFIRQSLQERERIKQAEAARRRREIRTAWGIAAGSLVAVVISTGLGWMAWKQTQQAKYNQAESIARLSLSLLNENKGLEAFVQAIKAGKILQKQRTINAEVMEALQKALVTVREYNSFKGYGDLISSVSFSPDGKTLASSSSDGTIKLWNVETGEEIHTLNLDNFASDGIDSVRFSPDSKTLVSAGRVIQLWNVETGEEIPTDMGRDGYVDTRMGHDKDISFSPDSKTLASSSDGTTIKLWNVETGKEIRPLKGDDSSVQSVSFSLDGKILAAGSGDKTIKLWDVETGEKIRTLKGDNSLAQSVSFSPDGKTLASGSDDGTIKLWDVKTGEKIRTLKGDNSLVQSVSFSPDGKTLASGSDDGSIKLWDVKTGEKILTLKGHDWAVKSVSFSPDSKTLASGSADSIVKLWDVEKEEEIRTLTDYTSSNFSFSPDSKTLTYNIGGGIIKLWNIKTGHTIQILNIGYGDFGFGSDGKTLASLSGDGTIKLWDLRMKKPIRCFKQPANFSRSSYSESLPYIDFTPDLKTFASIPGDGTIKLWSLENRGKTYIIPVVNSSQSSKDGSKNLLFMSFSPDSKILASVNGYDGTIKLWNIETGKEIRTFTEHDPNIHYVSFSADGNKLATGNDYGIIKIWNVKNGKQILALTENNENGDDNHFGGLVFNPDGKTLAVIRQKKKEIELWSLDKKIKFRTLVDYEDSFNNDTKSTIFNSIHFSPDGKTLASVDNLGTIKLWNGNNGWDLDALMGRSCDWVSAYLHNPNSDVRKEDRGLCDGIGTKN</sequence>
<dbReference type="InterPro" id="IPR049052">
    <property type="entry name" value="nSTAND1"/>
</dbReference>
<feature type="repeat" description="WD" evidence="3">
    <location>
        <begin position="984"/>
        <end position="1025"/>
    </location>
</feature>
<dbReference type="RefSeq" id="WP_151694506.1">
    <property type="nucleotide sequence ID" value="NZ_BJKP01000001.1"/>
</dbReference>
<dbReference type="Proteomes" id="UP000376575">
    <property type="component" value="Unassembled WGS sequence"/>
</dbReference>
<dbReference type="InterPro" id="IPR027417">
    <property type="entry name" value="P-loop_NTPase"/>
</dbReference>